<sequence>MVEIVWTEEALRWLQEIFTYISEDSPTAARKVVSGIYNKVQLLKDFPEIGYQYRSENEGDIRVLLYGHYRIAYLLKSTTRIEILGVFHGALDIDNYFTKFDRDN</sequence>
<dbReference type="PANTHER" id="PTHR33755">
    <property type="entry name" value="TOXIN PARE1-RELATED"/>
    <property type="match status" value="1"/>
</dbReference>
<keyword evidence="2" id="KW-1277">Toxin-antitoxin system</keyword>
<evidence type="ECO:0000313" key="3">
    <source>
        <dbReference type="EMBL" id="QCW83907.1"/>
    </source>
</evidence>
<dbReference type="KEGG" id="mbur:EQU24_17925"/>
<protein>
    <submittedName>
        <fullName evidence="3">Type II toxin-antitoxin system RelE/ParE family toxin</fullName>
    </submittedName>
</protein>
<proteinExistence type="inferred from homology"/>
<dbReference type="STRING" id="675511.GCA_000341735_03863"/>
<dbReference type="InterPro" id="IPR051803">
    <property type="entry name" value="TA_system_RelE-like_toxin"/>
</dbReference>
<evidence type="ECO:0000256" key="2">
    <source>
        <dbReference type="ARBA" id="ARBA00022649"/>
    </source>
</evidence>
<gene>
    <name evidence="3" type="ORF">EQU24_17925</name>
</gene>
<dbReference type="OrthoDB" id="9798046at2"/>
<organism evidence="3 4">
    <name type="scientific">Methylotuvimicrobium buryatense</name>
    <name type="common">Methylomicrobium buryatense</name>
    <dbReference type="NCBI Taxonomy" id="95641"/>
    <lineage>
        <taxon>Bacteria</taxon>
        <taxon>Pseudomonadati</taxon>
        <taxon>Pseudomonadota</taxon>
        <taxon>Gammaproteobacteria</taxon>
        <taxon>Methylococcales</taxon>
        <taxon>Methylococcaceae</taxon>
        <taxon>Methylotuvimicrobium</taxon>
    </lineage>
</organism>
<accession>A0A4P9UR98</accession>
<dbReference type="Proteomes" id="UP000305881">
    <property type="component" value="Chromosome"/>
</dbReference>
<dbReference type="Gene3D" id="3.30.2310.20">
    <property type="entry name" value="RelE-like"/>
    <property type="match status" value="1"/>
</dbReference>
<dbReference type="RefSeq" id="WP_017842245.1">
    <property type="nucleotide sequence ID" value="NZ_CP035467.1"/>
</dbReference>
<evidence type="ECO:0000313" key="4">
    <source>
        <dbReference type="Proteomes" id="UP000305881"/>
    </source>
</evidence>
<evidence type="ECO:0000256" key="1">
    <source>
        <dbReference type="ARBA" id="ARBA00006226"/>
    </source>
</evidence>
<comment type="similarity">
    <text evidence="1">Belongs to the RelE toxin family.</text>
</comment>
<dbReference type="Pfam" id="PF05016">
    <property type="entry name" value="ParE_toxin"/>
    <property type="match status" value="1"/>
</dbReference>
<dbReference type="EMBL" id="CP035467">
    <property type="protein sequence ID" value="QCW83907.1"/>
    <property type="molecule type" value="Genomic_DNA"/>
</dbReference>
<reference evidence="4" key="1">
    <citation type="journal article" date="2019" name="J. Bacteriol.">
        <title>A Mutagenic Screen Identifies a TonB-Dependent Receptor Required for the Lanthanide Metal Switch in the Type I Methanotroph 'Methylotuvimicrobium buryatense' 5GB1C.</title>
        <authorList>
            <person name="Groom J.D."/>
            <person name="Ford S.M."/>
            <person name="Pesesky M.W."/>
            <person name="Lidstrom M.E."/>
        </authorList>
    </citation>
    <scope>NUCLEOTIDE SEQUENCE [LARGE SCALE GENOMIC DNA]</scope>
    <source>
        <strain evidence="4">5GB1C</strain>
    </source>
</reference>
<dbReference type="InterPro" id="IPR007712">
    <property type="entry name" value="RelE/ParE_toxin"/>
</dbReference>
<dbReference type="AlphaFoldDB" id="A0A4P9UR98"/>
<keyword evidence="4" id="KW-1185">Reference proteome</keyword>
<dbReference type="InterPro" id="IPR035093">
    <property type="entry name" value="RelE/ParE_toxin_dom_sf"/>
</dbReference>
<name>A0A4P9UR98_METBY</name>